<accession>E2B370</accession>
<organism evidence="12">
    <name type="scientific">Harpegnathos saltator</name>
    <name type="common">Jerdon's jumping ant</name>
    <dbReference type="NCBI Taxonomy" id="610380"/>
    <lineage>
        <taxon>Eukaryota</taxon>
        <taxon>Metazoa</taxon>
        <taxon>Ecdysozoa</taxon>
        <taxon>Arthropoda</taxon>
        <taxon>Hexapoda</taxon>
        <taxon>Insecta</taxon>
        <taxon>Pterygota</taxon>
        <taxon>Neoptera</taxon>
        <taxon>Endopterygota</taxon>
        <taxon>Hymenoptera</taxon>
        <taxon>Apocrita</taxon>
        <taxon>Aculeata</taxon>
        <taxon>Formicoidea</taxon>
        <taxon>Formicidae</taxon>
        <taxon>Ponerinae</taxon>
        <taxon>Ponerini</taxon>
        <taxon>Harpegnathos</taxon>
    </lineage>
</organism>
<dbReference type="InParanoid" id="E2B370"/>
<evidence type="ECO:0000256" key="4">
    <source>
        <dbReference type="ARBA" id="ARBA00022963"/>
    </source>
</evidence>
<dbReference type="PhylomeDB" id="E2B370"/>
<keyword evidence="3 7" id="KW-0378">Hydrolase</keyword>
<evidence type="ECO:0000256" key="1">
    <source>
        <dbReference type="ARBA" id="ARBA00010701"/>
    </source>
</evidence>
<dbReference type="OMA" id="WRMYNEI"/>
<evidence type="ECO:0000313" key="12">
    <source>
        <dbReference type="Proteomes" id="UP000008237"/>
    </source>
</evidence>
<evidence type="ECO:0000256" key="9">
    <source>
        <dbReference type="SAM" id="SignalP"/>
    </source>
</evidence>
<evidence type="ECO:0000256" key="7">
    <source>
        <dbReference type="PIRNR" id="PIRNR000862"/>
    </source>
</evidence>
<evidence type="ECO:0000256" key="3">
    <source>
        <dbReference type="ARBA" id="ARBA00022801"/>
    </source>
</evidence>
<proteinExistence type="inferred from homology"/>
<feature type="chain" id="PRO_5003157914" description="Lipase" evidence="9">
    <location>
        <begin position="20"/>
        <end position="418"/>
    </location>
</feature>
<keyword evidence="6" id="KW-0325">Glycoprotein</keyword>
<dbReference type="Proteomes" id="UP000008237">
    <property type="component" value="Unassembled WGS sequence"/>
</dbReference>
<evidence type="ECO:0000256" key="8">
    <source>
        <dbReference type="PIRSR" id="PIRSR000862-1"/>
    </source>
</evidence>
<name>E2B370_HARSA</name>
<dbReference type="InterPro" id="IPR006693">
    <property type="entry name" value="AB_hydrolase_lipase"/>
</dbReference>
<feature type="active site" description="Charge relay system" evidence="8">
    <location>
        <position position="359"/>
    </location>
</feature>
<comment type="similarity">
    <text evidence="1 7">Belongs to the AB hydrolase superfamily. Lipase family.</text>
</comment>
<dbReference type="FunCoup" id="E2B370">
    <property type="interactions" value="79"/>
</dbReference>
<keyword evidence="12" id="KW-1185">Reference proteome</keyword>
<evidence type="ECO:0000256" key="6">
    <source>
        <dbReference type="ARBA" id="ARBA00023180"/>
    </source>
</evidence>
<evidence type="ECO:0000259" key="10">
    <source>
        <dbReference type="Pfam" id="PF04083"/>
    </source>
</evidence>
<sequence>MRLTAVCLSLLCGFLGVFATLEELPQDLSLEKFMKLLRLDQNSVIADYNTDINLNTPGMIRKQGYPAEAHVIPTEDDYLLTLHRIPGDENSPPVFLQHGLLGSSADWVISGKGKGLAYILADQGYDVWMGNFRGNTYSKAHVTLSPFDSRFWNFSFHEMGIYDLPAAISYVTNMRFQPLHAYIGHSMGTTAFYVMATQCPQITQMIQMMISLAPVAFLQHIKSPVRILAPYSMQYEIIAQFLGETEFLPQTKFLRFLSKYLCNQNIIEQKICANILFMICGFDKEQFNYTLLPSILSHSPAGTSTKTIVHLAQEVKSGKFRPYDYGPKRNQLLYNATEPPDYDFTNVTVPIALFYSDNDWFVSHPDMRRLYRKLNNVIDVYRVPFEKFNHLDFLWGIDAPKLVYKRLLQDINTSYSDK</sequence>
<dbReference type="Pfam" id="PF04083">
    <property type="entry name" value="Abhydro_lipase"/>
    <property type="match status" value="1"/>
</dbReference>
<feature type="domain" description="Partial AB-hydrolase lipase" evidence="10">
    <location>
        <begin position="58"/>
        <end position="110"/>
    </location>
</feature>
<evidence type="ECO:0000313" key="11">
    <source>
        <dbReference type="EMBL" id="EFN89852.1"/>
    </source>
</evidence>
<dbReference type="AlphaFoldDB" id="E2B370"/>
<dbReference type="EMBL" id="GL445305">
    <property type="protein sequence ID" value="EFN89852.1"/>
    <property type="molecule type" value="Genomic_DNA"/>
</dbReference>
<keyword evidence="5" id="KW-0443">Lipid metabolism</keyword>
<dbReference type="InterPro" id="IPR025483">
    <property type="entry name" value="Lipase_euk"/>
</dbReference>
<protein>
    <recommendedName>
        <fullName evidence="7">Lipase</fullName>
    </recommendedName>
</protein>
<feature type="signal peptide" evidence="9">
    <location>
        <begin position="1"/>
        <end position="19"/>
    </location>
</feature>
<dbReference type="InterPro" id="IPR029058">
    <property type="entry name" value="AB_hydrolase_fold"/>
</dbReference>
<dbReference type="ESTHER" id="harsa-e2b370">
    <property type="family name" value="Acidic_Lipase"/>
</dbReference>
<evidence type="ECO:0000256" key="2">
    <source>
        <dbReference type="ARBA" id="ARBA00022729"/>
    </source>
</evidence>
<keyword evidence="2 9" id="KW-0732">Signal</keyword>
<dbReference type="OrthoDB" id="9974421at2759"/>
<keyword evidence="4 7" id="KW-0442">Lipid degradation</keyword>
<feature type="active site" description="Charge relay system" evidence="8">
    <location>
        <position position="390"/>
    </location>
</feature>
<gene>
    <name evidence="11" type="ORF">EAI_15064</name>
</gene>
<dbReference type="Gene3D" id="3.40.50.1820">
    <property type="entry name" value="alpha/beta hydrolase"/>
    <property type="match status" value="1"/>
</dbReference>
<dbReference type="GO" id="GO:0016788">
    <property type="term" value="F:hydrolase activity, acting on ester bonds"/>
    <property type="evidence" value="ECO:0007669"/>
    <property type="project" value="InterPro"/>
</dbReference>
<dbReference type="FunFam" id="3.40.50.1820:FF:000021">
    <property type="entry name" value="Lipase"/>
    <property type="match status" value="1"/>
</dbReference>
<dbReference type="KEGG" id="hst:105180914"/>
<dbReference type="SUPFAM" id="SSF53474">
    <property type="entry name" value="alpha/beta-Hydrolases"/>
    <property type="match status" value="1"/>
</dbReference>
<reference evidence="11 12" key="1">
    <citation type="journal article" date="2010" name="Science">
        <title>Genomic comparison of the ants Camponotus floridanus and Harpegnathos saltator.</title>
        <authorList>
            <person name="Bonasio R."/>
            <person name="Zhang G."/>
            <person name="Ye C."/>
            <person name="Mutti N.S."/>
            <person name="Fang X."/>
            <person name="Qin N."/>
            <person name="Donahue G."/>
            <person name="Yang P."/>
            <person name="Li Q."/>
            <person name="Li C."/>
            <person name="Zhang P."/>
            <person name="Huang Z."/>
            <person name="Berger S.L."/>
            <person name="Reinberg D."/>
            <person name="Wang J."/>
            <person name="Liebig J."/>
        </authorList>
    </citation>
    <scope>NUCLEOTIDE SEQUENCE [LARGE SCALE GENOMIC DNA]</scope>
    <source>
        <strain evidence="11 12">R22 G/1</strain>
    </source>
</reference>
<dbReference type="GO" id="GO:0016042">
    <property type="term" value="P:lipid catabolic process"/>
    <property type="evidence" value="ECO:0007669"/>
    <property type="project" value="UniProtKB-KW"/>
</dbReference>
<feature type="active site" description="Nucleophile" evidence="8">
    <location>
        <position position="186"/>
    </location>
</feature>
<dbReference type="STRING" id="610380.E2B370"/>
<dbReference type="PANTHER" id="PTHR11005">
    <property type="entry name" value="LYSOSOMAL ACID LIPASE-RELATED"/>
    <property type="match status" value="1"/>
</dbReference>
<evidence type="ECO:0000256" key="5">
    <source>
        <dbReference type="ARBA" id="ARBA00023098"/>
    </source>
</evidence>
<dbReference type="PIRSF" id="PIRSF000862">
    <property type="entry name" value="Steryl_ester_lip"/>
    <property type="match status" value="1"/>
</dbReference>